<keyword evidence="3 12" id="KW-0479">Metal-binding</keyword>
<dbReference type="GO" id="GO:0005524">
    <property type="term" value="F:ATP binding"/>
    <property type="evidence" value="ECO:0007669"/>
    <property type="project" value="UniProtKB-UniRule"/>
</dbReference>
<dbReference type="GO" id="GO:0016887">
    <property type="term" value="F:ATP hydrolysis activity"/>
    <property type="evidence" value="ECO:0007669"/>
    <property type="project" value="RHEA"/>
</dbReference>
<feature type="binding site" evidence="12">
    <location>
        <position position="528"/>
    </location>
    <ligand>
        <name>Zn(2+)</name>
        <dbReference type="ChEBI" id="CHEBI:29105"/>
        <label>1</label>
    </ligand>
</feature>
<keyword evidence="1 12" id="KW-0639">Primosome</keyword>
<dbReference type="Pfam" id="PF00271">
    <property type="entry name" value="Helicase_C"/>
    <property type="match status" value="1"/>
</dbReference>
<evidence type="ECO:0000259" key="14">
    <source>
        <dbReference type="PROSITE" id="PS51194"/>
    </source>
</evidence>
<dbReference type="InterPro" id="IPR041222">
    <property type="entry name" value="PriA_3primeBD"/>
</dbReference>
<dbReference type="Pfam" id="PF17764">
    <property type="entry name" value="PriA_3primeBD"/>
    <property type="match status" value="1"/>
</dbReference>
<dbReference type="InterPro" id="IPR001650">
    <property type="entry name" value="Helicase_C-like"/>
</dbReference>
<feature type="binding site" evidence="12">
    <location>
        <position position="565"/>
    </location>
    <ligand>
        <name>Zn(2+)</name>
        <dbReference type="ChEBI" id="CHEBI:29105"/>
        <label>1</label>
    </ligand>
</feature>
<dbReference type="Pfam" id="PF18319">
    <property type="entry name" value="Zn_ribbon_PriA"/>
    <property type="match status" value="1"/>
</dbReference>
<keyword evidence="10 12" id="KW-0413">Isomerase</keyword>
<keyword evidence="7 12" id="KW-0862">Zinc</keyword>
<evidence type="ECO:0000256" key="10">
    <source>
        <dbReference type="ARBA" id="ARBA00023235"/>
    </source>
</evidence>
<dbReference type="GO" id="GO:0006270">
    <property type="term" value="P:DNA replication initiation"/>
    <property type="evidence" value="ECO:0007669"/>
    <property type="project" value="TreeGrafter"/>
</dbReference>
<evidence type="ECO:0000256" key="8">
    <source>
        <dbReference type="ARBA" id="ARBA00022840"/>
    </source>
</evidence>
<dbReference type="SUPFAM" id="SSF52540">
    <property type="entry name" value="P-loop containing nucleoside triphosphate hydrolases"/>
    <property type="match status" value="1"/>
</dbReference>
<dbReference type="PROSITE" id="PS51192">
    <property type="entry name" value="HELICASE_ATP_BIND_1"/>
    <property type="match status" value="1"/>
</dbReference>
<evidence type="ECO:0000256" key="12">
    <source>
        <dbReference type="HAMAP-Rule" id="MF_00983"/>
    </source>
</evidence>
<comment type="similarity">
    <text evidence="12">Belongs to the helicase family. PriA subfamily.</text>
</comment>
<evidence type="ECO:0000256" key="7">
    <source>
        <dbReference type="ARBA" id="ARBA00022833"/>
    </source>
</evidence>
<dbReference type="AlphaFoldDB" id="A0A1M6LI52"/>
<dbReference type="InterPro" id="IPR011545">
    <property type="entry name" value="DEAD/DEAH_box_helicase_dom"/>
</dbReference>
<feature type="binding site" evidence="12">
    <location>
        <position position="555"/>
    </location>
    <ligand>
        <name>Zn(2+)</name>
        <dbReference type="ChEBI" id="CHEBI:29105"/>
        <label>2</label>
    </ligand>
</feature>
<feature type="binding site" evidence="12">
    <location>
        <position position="534"/>
    </location>
    <ligand>
        <name>Zn(2+)</name>
        <dbReference type="ChEBI" id="CHEBI:29105"/>
        <label>2</label>
    </ligand>
</feature>
<gene>
    <name evidence="12" type="primary">priA</name>
    <name evidence="15" type="ORF">SAMN02745883_00216</name>
</gene>
<dbReference type="Pfam" id="PF00270">
    <property type="entry name" value="DEAD"/>
    <property type="match status" value="1"/>
</dbReference>
<evidence type="ECO:0000259" key="13">
    <source>
        <dbReference type="PROSITE" id="PS51192"/>
    </source>
</evidence>
<feature type="binding site" evidence="12">
    <location>
        <position position="537"/>
    </location>
    <ligand>
        <name>Zn(2+)</name>
        <dbReference type="ChEBI" id="CHEBI:29105"/>
        <label>2</label>
    </ligand>
</feature>
<dbReference type="GO" id="GO:0043138">
    <property type="term" value="F:3'-5' DNA helicase activity"/>
    <property type="evidence" value="ECO:0007669"/>
    <property type="project" value="UniProtKB-EC"/>
</dbReference>
<dbReference type="GO" id="GO:0006302">
    <property type="term" value="P:double-strand break repair"/>
    <property type="evidence" value="ECO:0007669"/>
    <property type="project" value="InterPro"/>
</dbReference>
<dbReference type="Proteomes" id="UP000184082">
    <property type="component" value="Unassembled WGS sequence"/>
</dbReference>
<dbReference type="RefSeq" id="WP_072965533.1">
    <property type="nucleotide sequence ID" value="NZ_FRAJ01000003.1"/>
</dbReference>
<dbReference type="NCBIfam" id="NF004066">
    <property type="entry name" value="PRK05580.1-3"/>
    <property type="match status" value="1"/>
</dbReference>
<dbReference type="Gene3D" id="3.40.50.300">
    <property type="entry name" value="P-loop containing nucleotide triphosphate hydrolases"/>
    <property type="match status" value="2"/>
</dbReference>
<dbReference type="GO" id="GO:0006310">
    <property type="term" value="P:DNA recombination"/>
    <property type="evidence" value="ECO:0007669"/>
    <property type="project" value="InterPro"/>
</dbReference>
<dbReference type="Gene3D" id="3.40.1440.60">
    <property type="entry name" value="PriA, 3(prime) DNA-binding domain"/>
    <property type="match status" value="1"/>
</dbReference>
<feature type="domain" description="Helicase C-terminal" evidence="14">
    <location>
        <begin position="560"/>
        <end position="714"/>
    </location>
</feature>
<protein>
    <recommendedName>
        <fullName evidence="12">Replication restart protein PriA</fullName>
    </recommendedName>
    <alternativeName>
        <fullName evidence="12">ATP-dependent DNA helicase PriA</fullName>
        <ecNumber evidence="12">5.6.2.4</ecNumber>
    </alternativeName>
    <alternativeName>
        <fullName evidence="12">DNA 3'-5' helicase PriA</fullName>
    </alternativeName>
</protein>
<dbReference type="EMBL" id="FRAJ01000003">
    <property type="protein sequence ID" value="SHJ70863.1"/>
    <property type="molecule type" value="Genomic_DNA"/>
</dbReference>
<comment type="catalytic activity">
    <reaction evidence="12">
        <text>Couples ATP hydrolysis with the unwinding of duplex DNA by translocating in the 3'-5' direction.</text>
        <dbReference type="EC" id="5.6.2.4"/>
    </reaction>
</comment>
<dbReference type="GO" id="GO:1990077">
    <property type="term" value="C:primosome complex"/>
    <property type="evidence" value="ECO:0007669"/>
    <property type="project" value="UniProtKB-UniRule"/>
</dbReference>
<comment type="function">
    <text evidence="12">Initiates the restart of stalled replication forks, which reloads the replicative helicase on sites other than the origin of replication. Recognizes and binds to abandoned replication forks and remodels them to uncover a helicase loading site. Promotes assembly of the primosome at these replication forks.</text>
</comment>
<sequence length="826" mass="95408">MYLACYAGIVVNTGNRQTDNIYTYRIPQDLQSKIKVGCKVVVPFGIGNKLLEGYVFEIKNETDFQSTIKDIKYIIEDDIILSEKQIKLCHWLKNEYLCTYFEAISLLVPSGTTLKRKIVYSINYEVLNKFENLADLTKQQKIILNTVKREEFVEEKKLKEILNFNFKRNLNILCKMNLINSKEYFYTDVNHKYKKMAVLNFDINKADDVFANLSLRAYKQRKILEILIKKEKMEVSKLISDAGTSSSVIKQLEKKGLISITEEKEFRSPLAKKEKHLEKAKVLNREQKIVYDNILKAISEKRHETFLVHGVTGSGKTEVYIQLVDKVLKDNKQAIILVPEISLTTQIVNKFFSRFRSNIAVLHSKLSLGERLDQWKKIKNNEISIVIGARSAVFAPCENLGLIIIDEEHESSYKSDMSPKYQTVEVAKYICTQENIPLVLGTATPSVESYYKALKGQYRLLKLKNRFNKNPLPTVEIVDMRVELEEGNRSIFSKSLYNSMKECLANKKQVILFLNRRGFSTFISCRSCGFVLKCINCDISLTYHYKSNLAKCHYCGYSRAVPDTCPSCGSKYIKYFGAGTEKVENYVKKLFSNYKVQRLDVDTTSRKGELERIITSFENREIDILIGTQMVTKGLDFPYVTLVGVLSADTILNLPDYRANERTFQLLTQVAGRAGRHDFQGKVIIQTYTPENFSVIAAQNHDYDTFFKREINIRREFLYPPFCSLINIVIYGKNENDVIKSSRNLFEELEFKIKENNLRDIIIFGPNPAIYNKIKGNYRWQILIKCQSIDQESIKGIINNVCIRNKNKFLYGDVNLSVDINPYSMF</sequence>
<keyword evidence="2 12" id="KW-0235">DNA replication</keyword>
<name>A0A1M6LI52_9FIRM</name>
<dbReference type="STRING" id="1121266.SAMN02745883_00216"/>
<comment type="catalytic activity">
    <reaction evidence="11 12">
        <text>ATP + H2O = ADP + phosphate + H(+)</text>
        <dbReference type="Rhea" id="RHEA:13065"/>
        <dbReference type="ChEBI" id="CHEBI:15377"/>
        <dbReference type="ChEBI" id="CHEBI:15378"/>
        <dbReference type="ChEBI" id="CHEBI:30616"/>
        <dbReference type="ChEBI" id="CHEBI:43474"/>
        <dbReference type="ChEBI" id="CHEBI:456216"/>
        <dbReference type="EC" id="5.6.2.4"/>
    </reaction>
</comment>
<proteinExistence type="inferred from homology"/>
<evidence type="ECO:0000313" key="16">
    <source>
        <dbReference type="Proteomes" id="UP000184082"/>
    </source>
</evidence>
<dbReference type="SMART" id="SM00490">
    <property type="entry name" value="HELICc"/>
    <property type="match status" value="1"/>
</dbReference>
<evidence type="ECO:0000313" key="15">
    <source>
        <dbReference type="EMBL" id="SHJ70863.1"/>
    </source>
</evidence>
<dbReference type="InterPro" id="IPR027417">
    <property type="entry name" value="P-loop_NTPase"/>
</dbReference>
<dbReference type="GO" id="GO:0008270">
    <property type="term" value="F:zinc ion binding"/>
    <property type="evidence" value="ECO:0007669"/>
    <property type="project" value="UniProtKB-UniRule"/>
</dbReference>
<dbReference type="InterPro" id="IPR005259">
    <property type="entry name" value="PriA"/>
</dbReference>
<dbReference type="InterPro" id="IPR014001">
    <property type="entry name" value="Helicase_ATP-bd"/>
</dbReference>
<evidence type="ECO:0000256" key="5">
    <source>
        <dbReference type="ARBA" id="ARBA00022801"/>
    </source>
</evidence>
<keyword evidence="5 12" id="KW-0378">Hydrolase</keyword>
<evidence type="ECO:0000256" key="6">
    <source>
        <dbReference type="ARBA" id="ARBA00022806"/>
    </source>
</evidence>
<dbReference type="PANTHER" id="PTHR30580:SF0">
    <property type="entry name" value="PRIMOSOMAL PROTEIN N"/>
    <property type="match status" value="1"/>
</dbReference>
<dbReference type="PROSITE" id="PS51194">
    <property type="entry name" value="HELICASE_CTER"/>
    <property type="match status" value="1"/>
</dbReference>
<keyword evidence="16" id="KW-1185">Reference proteome</keyword>
<keyword evidence="8 12" id="KW-0067">ATP-binding</keyword>
<keyword evidence="4 12" id="KW-0547">Nucleotide-binding</keyword>
<dbReference type="InterPro" id="IPR041236">
    <property type="entry name" value="PriA_C"/>
</dbReference>
<dbReference type="EC" id="5.6.2.4" evidence="12"/>
<feature type="binding site" evidence="12">
    <location>
        <position position="552"/>
    </location>
    <ligand>
        <name>Zn(2+)</name>
        <dbReference type="ChEBI" id="CHEBI:29105"/>
        <label>2</label>
    </ligand>
</feature>
<feature type="binding site" evidence="12">
    <location>
        <position position="525"/>
    </location>
    <ligand>
        <name>Zn(2+)</name>
        <dbReference type="ChEBI" id="CHEBI:29105"/>
        <label>1</label>
    </ligand>
</feature>
<dbReference type="FunFam" id="3.40.50.300:FF:000489">
    <property type="entry name" value="Primosome assembly protein PriA"/>
    <property type="match status" value="1"/>
</dbReference>
<feature type="binding site" evidence="12">
    <location>
        <position position="568"/>
    </location>
    <ligand>
        <name>Zn(2+)</name>
        <dbReference type="ChEBI" id="CHEBI:29105"/>
        <label>1</label>
    </ligand>
</feature>
<dbReference type="InterPro" id="IPR040498">
    <property type="entry name" value="PriA_CRR"/>
</dbReference>
<evidence type="ECO:0000256" key="11">
    <source>
        <dbReference type="ARBA" id="ARBA00048988"/>
    </source>
</evidence>
<accession>A0A1M6LI52</accession>
<dbReference type="Pfam" id="PF18074">
    <property type="entry name" value="PriA_C"/>
    <property type="match status" value="1"/>
</dbReference>
<dbReference type="HAMAP" id="MF_00983">
    <property type="entry name" value="PriA"/>
    <property type="match status" value="1"/>
</dbReference>
<keyword evidence="6 12" id="KW-0347">Helicase</keyword>
<dbReference type="InterPro" id="IPR042115">
    <property type="entry name" value="PriA_3primeBD_sf"/>
</dbReference>
<comment type="cofactor">
    <cofactor evidence="12">
        <name>Zn(2+)</name>
        <dbReference type="ChEBI" id="CHEBI:29105"/>
    </cofactor>
    <text evidence="12">Binds 2 zinc ions per subunit.</text>
</comment>
<evidence type="ECO:0000256" key="4">
    <source>
        <dbReference type="ARBA" id="ARBA00022741"/>
    </source>
</evidence>
<dbReference type="CDD" id="cd18804">
    <property type="entry name" value="SF2_C_priA"/>
    <property type="match status" value="1"/>
</dbReference>
<comment type="subunit">
    <text evidence="12">Component of the replication restart primosome.</text>
</comment>
<reference evidence="15 16" key="1">
    <citation type="submission" date="2016-11" db="EMBL/GenBank/DDBJ databases">
        <authorList>
            <person name="Jaros S."/>
            <person name="Januszkiewicz K."/>
            <person name="Wedrychowicz H."/>
        </authorList>
    </citation>
    <scope>NUCLEOTIDE SEQUENCE [LARGE SCALE GENOMIC DNA]</scope>
    <source>
        <strain evidence="15 16">DSM 14501</strain>
    </source>
</reference>
<feature type="domain" description="Helicase ATP-binding" evidence="13">
    <location>
        <begin position="297"/>
        <end position="463"/>
    </location>
</feature>
<evidence type="ECO:0000256" key="2">
    <source>
        <dbReference type="ARBA" id="ARBA00022705"/>
    </source>
</evidence>
<dbReference type="GO" id="GO:0006269">
    <property type="term" value="P:DNA replication, synthesis of primer"/>
    <property type="evidence" value="ECO:0007669"/>
    <property type="project" value="UniProtKB-KW"/>
</dbReference>
<dbReference type="GO" id="GO:0003677">
    <property type="term" value="F:DNA binding"/>
    <property type="evidence" value="ECO:0007669"/>
    <property type="project" value="UniProtKB-UniRule"/>
</dbReference>
<dbReference type="SMART" id="SM00487">
    <property type="entry name" value="DEXDc"/>
    <property type="match status" value="1"/>
</dbReference>
<evidence type="ECO:0000256" key="3">
    <source>
        <dbReference type="ARBA" id="ARBA00022723"/>
    </source>
</evidence>
<organism evidence="15 16">
    <name type="scientific">Caminicella sporogenes DSM 14501</name>
    <dbReference type="NCBI Taxonomy" id="1121266"/>
    <lineage>
        <taxon>Bacteria</taxon>
        <taxon>Bacillati</taxon>
        <taxon>Bacillota</taxon>
        <taxon>Clostridia</taxon>
        <taxon>Peptostreptococcales</taxon>
        <taxon>Caminicellaceae</taxon>
        <taxon>Caminicella</taxon>
    </lineage>
</organism>
<dbReference type="PANTHER" id="PTHR30580">
    <property type="entry name" value="PRIMOSOMAL PROTEIN N"/>
    <property type="match status" value="1"/>
</dbReference>
<dbReference type="NCBIfam" id="TIGR00595">
    <property type="entry name" value="priA"/>
    <property type="match status" value="1"/>
</dbReference>
<dbReference type="CDD" id="cd17929">
    <property type="entry name" value="DEXHc_priA"/>
    <property type="match status" value="1"/>
</dbReference>
<keyword evidence="9 12" id="KW-0238">DNA-binding</keyword>
<evidence type="ECO:0000256" key="9">
    <source>
        <dbReference type="ARBA" id="ARBA00023125"/>
    </source>
</evidence>
<evidence type="ECO:0000256" key="1">
    <source>
        <dbReference type="ARBA" id="ARBA00022515"/>
    </source>
</evidence>